<reference evidence="1 2" key="1">
    <citation type="submission" date="2019-12" db="EMBL/GenBank/DDBJ databases">
        <title>Chromosome-level assembly of the Caenorhabditis remanei genome.</title>
        <authorList>
            <person name="Teterina A.A."/>
            <person name="Willis J.H."/>
            <person name="Phillips P.C."/>
        </authorList>
    </citation>
    <scope>NUCLEOTIDE SEQUENCE [LARGE SCALE GENOMIC DNA]</scope>
    <source>
        <strain evidence="1 2">PX506</strain>
        <tissue evidence="1">Whole organism</tissue>
    </source>
</reference>
<dbReference type="AlphaFoldDB" id="A0A6A5GR35"/>
<gene>
    <name evidence="1" type="ORF">GCK72_014365</name>
</gene>
<proteinExistence type="predicted"/>
<evidence type="ECO:0000313" key="2">
    <source>
        <dbReference type="Proteomes" id="UP000483820"/>
    </source>
</evidence>
<dbReference type="CTD" id="78775870"/>
<protein>
    <submittedName>
        <fullName evidence="1">Uncharacterized protein</fullName>
    </submittedName>
</protein>
<name>A0A6A5GR35_CAERE</name>
<dbReference type="Proteomes" id="UP000483820">
    <property type="component" value="Chromosome IV"/>
</dbReference>
<dbReference type="GeneID" id="78775870"/>
<organism evidence="1 2">
    <name type="scientific">Caenorhabditis remanei</name>
    <name type="common">Caenorhabditis vulgaris</name>
    <dbReference type="NCBI Taxonomy" id="31234"/>
    <lineage>
        <taxon>Eukaryota</taxon>
        <taxon>Metazoa</taxon>
        <taxon>Ecdysozoa</taxon>
        <taxon>Nematoda</taxon>
        <taxon>Chromadorea</taxon>
        <taxon>Rhabditida</taxon>
        <taxon>Rhabditina</taxon>
        <taxon>Rhabditomorpha</taxon>
        <taxon>Rhabditoidea</taxon>
        <taxon>Rhabditidae</taxon>
        <taxon>Peloderinae</taxon>
        <taxon>Caenorhabditis</taxon>
    </lineage>
</organism>
<dbReference type="RefSeq" id="XP_053585032.1">
    <property type="nucleotide sequence ID" value="XM_053730260.1"/>
</dbReference>
<evidence type="ECO:0000313" key="1">
    <source>
        <dbReference type="EMBL" id="KAF1757908.1"/>
    </source>
</evidence>
<sequence>MKIIVGWNFCATENTAAASFWDSPYHLSGFELTGNKLVGSTDRHLVHSDDVIGVSGEEGLSVLRPGQRDTLWAGSSSVSGAGDFWLELFDLLLVLEVPDLDGRSNSGAEPVSVW</sequence>
<dbReference type="EMBL" id="WUAV01000004">
    <property type="protein sequence ID" value="KAF1757908.1"/>
    <property type="molecule type" value="Genomic_DNA"/>
</dbReference>
<accession>A0A6A5GR35</accession>
<dbReference type="KEGG" id="crq:GCK72_014365"/>
<comment type="caution">
    <text evidence="1">The sequence shown here is derived from an EMBL/GenBank/DDBJ whole genome shotgun (WGS) entry which is preliminary data.</text>
</comment>